<feature type="region of interest" description="Disordered" evidence="1">
    <location>
        <begin position="93"/>
        <end position="113"/>
    </location>
</feature>
<evidence type="ECO:0000313" key="2">
    <source>
        <dbReference type="EMBL" id="ULT87798.1"/>
    </source>
</evidence>
<protein>
    <submittedName>
        <fullName evidence="2">Uncharacterized protein</fullName>
    </submittedName>
</protein>
<dbReference type="Proteomes" id="UP000827892">
    <property type="component" value="Chromosome V"/>
</dbReference>
<name>A0AAE9CZD1_CAEBR</name>
<dbReference type="EMBL" id="CP090895">
    <property type="protein sequence ID" value="ULT87798.1"/>
    <property type="molecule type" value="Genomic_DNA"/>
</dbReference>
<organism evidence="2 3">
    <name type="scientific">Caenorhabditis briggsae</name>
    <dbReference type="NCBI Taxonomy" id="6238"/>
    <lineage>
        <taxon>Eukaryota</taxon>
        <taxon>Metazoa</taxon>
        <taxon>Ecdysozoa</taxon>
        <taxon>Nematoda</taxon>
        <taxon>Chromadorea</taxon>
        <taxon>Rhabditida</taxon>
        <taxon>Rhabditina</taxon>
        <taxon>Rhabditomorpha</taxon>
        <taxon>Rhabditoidea</taxon>
        <taxon>Rhabditidae</taxon>
        <taxon>Peloderinae</taxon>
        <taxon>Caenorhabditis</taxon>
    </lineage>
</organism>
<dbReference type="AlphaFoldDB" id="A0AAE9CZD1"/>
<gene>
    <name evidence="2" type="ORF">L3Y34_007165</name>
</gene>
<feature type="compositionally biased region" description="Basic and acidic residues" evidence="1">
    <location>
        <begin position="99"/>
        <end position="113"/>
    </location>
</feature>
<proteinExistence type="predicted"/>
<feature type="region of interest" description="Disordered" evidence="1">
    <location>
        <begin position="146"/>
        <end position="180"/>
    </location>
</feature>
<feature type="region of interest" description="Disordered" evidence="1">
    <location>
        <begin position="218"/>
        <end position="255"/>
    </location>
</feature>
<evidence type="ECO:0000313" key="3">
    <source>
        <dbReference type="Proteomes" id="UP000827892"/>
    </source>
</evidence>
<evidence type="ECO:0000256" key="1">
    <source>
        <dbReference type="SAM" id="MobiDB-lite"/>
    </source>
</evidence>
<reference evidence="2 3" key="1">
    <citation type="submission" date="2022-02" db="EMBL/GenBank/DDBJ databases">
        <title>Chromosome-level reference genomes for two strains of Caenorhabditis briggsae: an improved platform for comparative genomics.</title>
        <authorList>
            <person name="Stevens L."/>
            <person name="Andersen E.C."/>
        </authorList>
    </citation>
    <scope>NUCLEOTIDE SEQUENCE [LARGE SCALE GENOMIC DNA]</scope>
    <source>
        <strain evidence="2">QX1410_ONT</strain>
        <tissue evidence="2">Whole-organism</tissue>
    </source>
</reference>
<feature type="compositionally biased region" description="Polar residues" evidence="1">
    <location>
        <begin position="220"/>
        <end position="238"/>
    </location>
</feature>
<accession>A0AAE9CZD1</accession>
<sequence length="255" mass="27884">MSETILQKMERLAMGGYVSSDSSSEEDFYASVGSSGAGAIIQSGATNRGAQNIGQSVFEGRRRPMSTTIVPGRRAISGLILVGDTHIREGDEPSYLEAESTKSEPKNADIEIPDIPRRLSSVGRDYDFEAPDFPTPDDVAHEIEVSEDSDEEVVVQAPPPVQKRGPGKHRKTDAQRLVKEADVPPILGKRICHPPVRPWLLEKLEYNYEEGSVKVVKWTKSGSSEVPTGKNKNANSRKTAGPSRKGDKTKKTKKN</sequence>